<dbReference type="AlphaFoldDB" id="A0A9Q4KUA1"/>
<evidence type="ECO:0000259" key="1">
    <source>
        <dbReference type="Pfam" id="PF13208"/>
    </source>
</evidence>
<dbReference type="InterPro" id="IPR025266">
    <property type="entry name" value="TerB_N"/>
</dbReference>
<accession>A0A9Q4KUA1</accession>
<comment type="caution">
    <text evidence="2">The sequence shown here is derived from an EMBL/GenBank/DDBJ whole genome shotgun (WGS) entry which is preliminary data.</text>
</comment>
<gene>
    <name evidence="2" type="ORF">L0665_06110</name>
</gene>
<reference evidence="2" key="1">
    <citation type="submission" date="2022-01" db="EMBL/GenBank/DDBJ databases">
        <title>Draft genome of Methanogenium marinum DSM 15558.</title>
        <authorList>
            <person name="Chen S.-C."/>
            <person name="You Y.-T."/>
        </authorList>
    </citation>
    <scope>NUCLEOTIDE SEQUENCE</scope>
    <source>
        <strain evidence="2">DSM 15558</strain>
    </source>
</reference>
<dbReference type="RefSeq" id="WP_274924817.1">
    <property type="nucleotide sequence ID" value="NZ_JAKELO010000002.1"/>
</dbReference>
<keyword evidence="3" id="KW-1185">Reference proteome</keyword>
<dbReference type="Pfam" id="PF13208">
    <property type="entry name" value="TerB_N"/>
    <property type="match status" value="1"/>
</dbReference>
<feature type="domain" description="TerB N-terminal" evidence="1">
    <location>
        <begin position="75"/>
        <end position="150"/>
    </location>
</feature>
<dbReference type="EMBL" id="JAKELO010000002">
    <property type="protein sequence ID" value="MDE4908182.1"/>
    <property type="molecule type" value="Genomic_DNA"/>
</dbReference>
<evidence type="ECO:0000313" key="2">
    <source>
        <dbReference type="EMBL" id="MDE4908182.1"/>
    </source>
</evidence>
<organism evidence="2 3">
    <name type="scientific">Methanogenium marinum</name>
    <dbReference type="NCBI Taxonomy" id="348610"/>
    <lineage>
        <taxon>Archaea</taxon>
        <taxon>Methanobacteriati</taxon>
        <taxon>Methanobacteriota</taxon>
        <taxon>Stenosarchaea group</taxon>
        <taxon>Methanomicrobia</taxon>
        <taxon>Methanomicrobiales</taxon>
        <taxon>Methanomicrobiaceae</taxon>
        <taxon>Methanogenium</taxon>
    </lineage>
</organism>
<sequence>MNEKNVQKITEKQNNTEILTSQKPAPFFENMKISENIKQLLWFGDGKFKNYNPRSDQSTSYENELFRITFSFHDVTEPSLIYTKLPIDLRTNPKNVEELGYYPSYEGLNPQQRFVYLNWLKDTTKPIDIGYAFIFYYGLERHLISGKYSDATDTILNLRQYHKNNSFLSYSANALIMSAILHKDKETLSRVLEHVNETSYSSSVVLLGKYLMQMDLTIDEIISISSSVGFTNKRYIKEYPDLFKESLESILMDKFGKDTYPIYELNMQYPSNPIMSFANISLDGDVRSPVLPDLMQSPEFSSSIKSILSTAHNGVKQSLAEMRKTGAAPKSKSDEISDSGPKPECPYCHKLLDKMPKGKRKCPHCKEEISVRTDPVEKTKILLRTDQIEGFEEKVRKVRTHKTIEKILGTNYAESREFGRITDNLKMIMGRDPSEKEVALEMIDRSGSNHFNNLDMGLFRNTILSKADILKASGNSQNAMTLYLELLYIDLNGPNNCGGLKNDSDFLRDYPPFNPNDSGSAFIAPGIINYIKTINKDLNLSEEEIKHVFFEHNLKVEKARELPLPVQDAWKRLEPELIH</sequence>
<protein>
    <submittedName>
        <fullName evidence="2">TerB N-terminal domain-containing protein</fullName>
    </submittedName>
</protein>
<dbReference type="Proteomes" id="UP001143747">
    <property type="component" value="Unassembled WGS sequence"/>
</dbReference>
<name>A0A9Q4KUA1_9EURY</name>
<evidence type="ECO:0000313" key="3">
    <source>
        <dbReference type="Proteomes" id="UP001143747"/>
    </source>
</evidence>
<proteinExistence type="predicted"/>